<proteinExistence type="predicted"/>
<accession>A0A8S4QV51</accession>
<dbReference type="AlphaFoldDB" id="A0A8S4QV51"/>
<gene>
    <name evidence="2" type="primary">jg1367</name>
    <name evidence="2" type="ORF">PAEG_LOCUS4920</name>
</gene>
<evidence type="ECO:0000313" key="3">
    <source>
        <dbReference type="Proteomes" id="UP000838756"/>
    </source>
</evidence>
<reference evidence="2" key="1">
    <citation type="submission" date="2022-03" db="EMBL/GenBank/DDBJ databases">
        <authorList>
            <person name="Lindestad O."/>
        </authorList>
    </citation>
    <scope>NUCLEOTIDE SEQUENCE</scope>
</reference>
<feature type="signal peptide" evidence="1">
    <location>
        <begin position="1"/>
        <end position="21"/>
    </location>
</feature>
<keyword evidence="3" id="KW-1185">Reference proteome</keyword>
<protein>
    <submittedName>
        <fullName evidence="2">Jg1367 protein</fullName>
    </submittedName>
</protein>
<evidence type="ECO:0000256" key="1">
    <source>
        <dbReference type="SAM" id="SignalP"/>
    </source>
</evidence>
<dbReference type="EMBL" id="CAKXAJ010017612">
    <property type="protein sequence ID" value="CAH2216973.1"/>
    <property type="molecule type" value="Genomic_DNA"/>
</dbReference>
<sequence>MARHLSRLQIVFTLAIIGAQGKHVNKRSLEEIQCYENGRFYR</sequence>
<feature type="chain" id="PRO_5035760312" evidence="1">
    <location>
        <begin position="22"/>
        <end position="42"/>
    </location>
</feature>
<organism evidence="2 3">
    <name type="scientific">Pararge aegeria aegeria</name>
    <dbReference type="NCBI Taxonomy" id="348720"/>
    <lineage>
        <taxon>Eukaryota</taxon>
        <taxon>Metazoa</taxon>
        <taxon>Ecdysozoa</taxon>
        <taxon>Arthropoda</taxon>
        <taxon>Hexapoda</taxon>
        <taxon>Insecta</taxon>
        <taxon>Pterygota</taxon>
        <taxon>Neoptera</taxon>
        <taxon>Endopterygota</taxon>
        <taxon>Lepidoptera</taxon>
        <taxon>Glossata</taxon>
        <taxon>Ditrysia</taxon>
        <taxon>Papilionoidea</taxon>
        <taxon>Nymphalidae</taxon>
        <taxon>Satyrinae</taxon>
        <taxon>Satyrini</taxon>
        <taxon>Parargina</taxon>
        <taxon>Pararge</taxon>
    </lineage>
</organism>
<keyword evidence="1" id="KW-0732">Signal</keyword>
<evidence type="ECO:0000313" key="2">
    <source>
        <dbReference type="EMBL" id="CAH2216973.1"/>
    </source>
</evidence>
<dbReference type="Proteomes" id="UP000838756">
    <property type="component" value="Unassembled WGS sequence"/>
</dbReference>
<comment type="caution">
    <text evidence="2">The sequence shown here is derived from an EMBL/GenBank/DDBJ whole genome shotgun (WGS) entry which is preliminary data.</text>
</comment>
<feature type="non-terminal residue" evidence="2">
    <location>
        <position position="1"/>
    </location>
</feature>
<name>A0A8S4QV51_9NEOP</name>